<dbReference type="Proteomes" id="UP001152622">
    <property type="component" value="Chromosome 13"/>
</dbReference>
<accession>A0A9Q1EQU8</accession>
<evidence type="ECO:0000256" key="1">
    <source>
        <dbReference type="SAM" id="MobiDB-lite"/>
    </source>
</evidence>
<dbReference type="AlphaFoldDB" id="A0A9Q1EQU8"/>
<proteinExistence type="predicted"/>
<name>A0A9Q1EQU8_SYNKA</name>
<comment type="caution">
    <text evidence="2">The sequence shown here is derived from an EMBL/GenBank/DDBJ whole genome shotgun (WGS) entry which is preliminary data.</text>
</comment>
<protein>
    <submittedName>
        <fullName evidence="2">Uncharacterized protein</fullName>
    </submittedName>
</protein>
<feature type="region of interest" description="Disordered" evidence="1">
    <location>
        <begin position="68"/>
        <end position="90"/>
    </location>
</feature>
<reference evidence="2" key="1">
    <citation type="journal article" date="2023" name="Science">
        <title>Genome structures resolve the early diversification of teleost fishes.</title>
        <authorList>
            <person name="Parey E."/>
            <person name="Louis A."/>
            <person name="Montfort J."/>
            <person name="Bouchez O."/>
            <person name="Roques C."/>
            <person name="Iampietro C."/>
            <person name="Lluch J."/>
            <person name="Castinel A."/>
            <person name="Donnadieu C."/>
            <person name="Desvignes T."/>
            <person name="Floi Bucao C."/>
            <person name="Jouanno E."/>
            <person name="Wen M."/>
            <person name="Mejri S."/>
            <person name="Dirks R."/>
            <person name="Jansen H."/>
            <person name="Henkel C."/>
            <person name="Chen W.J."/>
            <person name="Zahm M."/>
            <person name="Cabau C."/>
            <person name="Klopp C."/>
            <person name="Thompson A.W."/>
            <person name="Robinson-Rechavi M."/>
            <person name="Braasch I."/>
            <person name="Lecointre G."/>
            <person name="Bobe J."/>
            <person name="Postlethwait J.H."/>
            <person name="Berthelot C."/>
            <person name="Roest Crollius H."/>
            <person name="Guiguen Y."/>
        </authorList>
    </citation>
    <scope>NUCLEOTIDE SEQUENCE</scope>
    <source>
        <strain evidence="2">WJC10195</strain>
    </source>
</reference>
<keyword evidence="3" id="KW-1185">Reference proteome</keyword>
<evidence type="ECO:0000313" key="3">
    <source>
        <dbReference type="Proteomes" id="UP001152622"/>
    </source>
</evidence>
<sequence>MQPAVKSEMLWLELNSTLLAVVMLRNDSGSVGLFPIGLRALVTMVISQRSLLLPSPILSNRRSSSALFRRIQRPSTPRSSSDPLKPEPWAQSLGQMSREISIHEPPCQGGGGGSGIRRYIITKLLEQGRRRPSAGIVHRPPFRSSGWEETHPPAMCYFRLKQKST</sequence>
<evidence type="ECO:0000313" key="2">
    <source>
        <dbReference type="EMBL" id="KAJ8343312.1"/>
    </source>
</evidence>
<dbReference type="EMBL" id="JAINUF010000013">
    <property type="protein sequence ID" value="KAJ8343312.1"/>
    <property type="molecule type" value="Genomic_DNA"/>
</dbReference>
<organism evidence="2 3">
    <name type="scientific">Synaphobranchus kaupii</name>
    <name type="common">Kaup's arrowtooth eel</name>
    <dbReference type="NCBI Taxonomy" id="118154"/>
    <lineage>
        <taxon>Eukaryota</taxon>
        <taxon>Metazoa</taxon>
        <taxon>Chordata</taxon>
        <taxon>Craniata</taxon>
        <taxon>Vertebrata</taxon>
        <taxon>Euteleostomi</taxon>
        <taxon>Actinopterygii</taxon>
        <taxon>Neopterygii</taxon>
        <taxon>Teleostei</taxon>
        <taxon>Anguilliformes</taxon>
        <taxon>Synaphobranchidae</taxon>
        <taxon>Synaphobranchus</taxon>
    </lineage>
</organism>
<feature type="compositionally biased region" description="Polar residues" evidence="1">
    <location>
        <begin position="73"/>
        <end position="82"/>
    </location>
</feature>
<gene>
    <name evidence="2" type="ORF">SKAU_G00306410</name>
</gene>